<dbReference type="HOGENOM" id="CLU_011099_3_1_1"/>
<dbReference type="GO" id="GO:0003677">
    <property type="term" value="F:DNA binding"/>
    <property type="evidence" value="ECO:0007669"/>
    <property type="project" value="InterPro"/>
</dbReference>
<keyword evidence="4" id="KW-1185">Reference proteome</keyword>
<evidence type="ECO:0000256" key="1">
    <source>
        <dbReference type="ARBA" id="ARBA00023242"/>
    </source>
</evidence>
<dbReference type="AlphaFoldDB" id="A0A0C3H9E3"/>
<evidence type="ECO:0000313" key="3">
    <source>
        <dbReference type="EMBL" id="KIM99884.1"/>
    </source>
</evidence>
<dbReference type="InterPro" id="IPR050987">
    <property type="entry name" value="AtrR-like"/>
</dbReference>
<evidence type="ECO:0000313" key="4">
    <source>
        <dbReference type="Proteomes" id="UP000054321"/>
    </source>
</evidence>
<feature type="domain" description="Xylanolytic transcriptional activator regulatory" evidence="2">
    <location>
        <begin position="147"/>
        <end position="220"/>
    </location>
</feature>
<accession>A0A0C3H9E3</accession>
<keyword evidence="1" id="KW-0539">Nucleus</keyword>
<dbReference type="InParanoid" id="A0A0C3H9E3"/>
<sequence length="534" mass="60242">MPSNISGIVGHYWHQVAQRLRNYTLGVPVSLQESETVFLILTIEDVCAELPLFYIPSFLERLRRQHTAERYDHPSWWACINALIALAIWRRMANRSFGKMSVFVWAFIKNAYASFPHIIQHADDLLAVQALLAMAMFMTTSADIRTTSFLLSTACRAIQTIGLHIMSHQNSLSFLEKDTRNRVFWVAFILETETSISYGTPSMLAEDDLDIDLPAERSPDGCGLITLKGEQRHINIFRLRAELAIIQSRVQKKLYSAKSLKQSGSQLLQITQELQCELENWRSRVPLEVRPEFDRTLESSMRDTPVVNLHFMYFHCISMVHWTALRQSSWKAAMETTQSVSQYRAAAKATISLLNCLPNPQILGLWHNLSFAISASLVLLAGVLEVTYDPDVQADLKLLELFMKWVVRLKDEEGYELTNLQTACSAMIRIAKSAISGSGGVPVLQAIENQQPDAAIARTEFMKQKLASLICDCTHPIYLIQCLMGNLPNRDMDASRMLSGMLGVFWEEGTSTGYGPFVPDILRSNTYGFGVSES</sequence>
<reference evidence="4" key="2">
    <citation type="submission" date="2015-01" db="EMBL/GenBank/DDBJ databases">
        <title>Evolutionary Origins and Diversification of the Mycorrhizal Mutualists.</title>
        <authorList>
            <consortium name="DOE Joint Genome Institute"/>
            <consortium name="Mycorrhizal Genomics Consortium"/>
            <person name="Kohler A."/>
            <person name="Kuo A."/>
            <person name="Nagy L.G."/>
            <person name="Floudas D."/>
            <person name="Copeland A."/>
            <person name="Barry K.W."/>
            <person name="Cichocki N."/>
            <person name="Veneault-Fourrey C."/>
            <person name="LaButti K."/>
            <person name="Lindquist E.A."/>
            <person name="Lipzen A."/>
            <person name="Lundell T."/>
            <person name="Morin E."/>
            <person name="Murat C."/>
            <person name="Riley R."/>
            <person name="Ohm R."/>
            <person name="Sun H."/>
            <person name="Tunlid A."/>
            <person name="Henrissat B."/>
            <person name="Grigoriev I.V."/>
            <person name="Hibbett D.S."/>
            <person name="Martin F."/>
        </authorList>
    </citation>
    <scope>NUCLEOTIDE SEQUENCE [LARGE SCALE GENOMIC DNA]</scope>
    <source>
        <strain evidence="4">Zn</strain>
    </source>
</reference>
<dbReference type="GO" id="GO:0006351">
    <property type="term" value="P:DNA-templated transcription"/>
    <property type="evidence" value="ECO:0007669"/>
    <property type="project" value="InterPro"/>
</dbReference>
<reference evidence="3 4" key="1">
    <citation type="submission" date="2014-04" db="EMBL/GenBank/DDBJ databases">
        <authorList>
            <consortium name="DOE Joint Genome Institute"/>
            <person name="Kuo A."/>
            <person name="Martino E."/>
            <person name="Perotto S."/>
            <person name="Kohler A."/>
            <person name="Nagy L.G."/>
            <person name="Floudas D."/>
            <person name="Copeland A."/>
            <person name="Barry K.W."/>
            <person name="Cichocki N."/>
            <person name="Veneault-Fourrey C."/>
            <person name="LaButti K."/>
            <person name="Lindquist E.A."/>
            <person name="Lipzen A."/>
            <person name="Lundell T."/>
            <person name="Morin E."/>
            <person name="Murat C."/>
            <person name="Sun H."/>
            <person name="Tunlid A."/>
            <person name="Henrissat B."/>
            <person name="Grigoriev I.V."/>
            <person name="Hibbett D.S."/>
            <person name="Martin F."/>
            <person name="Nordberg H.P."/>
            <person name="Cantor M.N."/>
            <person name="Hua S.X."/>
        </authorList>
    </citation>
    <scope>NUCLEOTIDE SEQUENCE [LARGE SCALE GENOMIC DNA]</scope>
    <source>
        <strain evidence="3 4">Zn</strain>
    </source>
</reference>
<dbReference type="PANTHER" id="PTHR46910:SF25">
    <property type="entry name" value="ABC-TRANSPORTER-REGULATING TRANSCRIPTION FACTOR"/>
    <property type="match status" value="1"/>
</dbReference>
<dbReference type="CDD" id="cd12148">
    <property type="entry name" value="fungal_TF_MHR"/>
    <property type="match status" value="1"/>
</dbReference>
<name>A0A0C3H9E3_OIDMZ</name>
<dbReference type="InterPro" id="IPR007219">
    <property type="entry name" value="XnlR_reg_dom"/>
</dbReference>
<dbReference type="OrthoDB" id="2123952at2759"/>
<proteinExistence type="predicted"/>
<dbReference type="EMBL" id="KN832878">
    <property type="protein sequence ID" value="KIM99884.1"/>
    <property type="molecule type" value="Genomic_DNA"/>
</dbReference>
<dbReference type="Pfam" id="PF04082">
    <property type="entry name" value="Fungal_trans"/>
    <property type="match status" value="1"/>
</dbReference>
<evidence type="ECO:0000259" key="2">
    <source>
        <dbReference type="SMART" id="SM00906"/>
    </source>
</evidence>
<dbReference type="STRING" id="913774.A0A0C3H9E3"/>
<dbReference type="GO" id="GO:0003700">
    <property type="term" value="F:DNA-binding transcription factor activity"/>
    <property type="evidence" value="ECO:0007669"/>
    <property type="project" value="InterPro"/>
</dbReference>
<gene>
    <name evidence="3" type="ORF">OIDMADRAFT_166021</name>
</gene>
<dbReference type="PANTHER" id="PTHR46910">
    <property type="entry name" value="TRANSCRIPTION FACTOR PDR1"/>
    <property type="match status" value="1"/>
</dbReference>
<dbReference type="SMART" id="SM00906">
    <property type="entry name" value="Fungal_trans"/>
    <property type="match status" value="1"/>
</dbReference>
<dbReference type="GO" id="GO:0008270">
    <property type="term" value="F:zinc ion binding"/>
    <property type="evidence" value="ECO:0007669"/>
    <property type="project" value="InterPro"/>
</dbReference>
<dbReference type="Proteomes" id="UP000054321">
    <property type="component" value="Unassembled WGS sequence"/>
</dbReference>
<organism evidence="3 4">
    <name type="scientific">Oidiodendron maius (strain Zn)</name>
    <dbReference type="NCBI Taxonomy" id="913774"/>
    <lineage>
        <taxon>Eukaryota</taxon>
        <taxon>Fungi</taxon>
        <taxon>Dikarya</taxon>
        <taxon>Ascomycota</taxon>
        <taxon>Pezizomycotina</taxon>
        <taxon>Leotiomycetes</taxon>
        <taxon>Leotiomycetes incertae sedis</taxon>
        <taxon>Myxotrichaceae</taxon>
        <taxon>Oidiodendron</taxon>
    </lineage>
</organism>
<protein>
    <recommendedName>
        <fullName evidence="2">Xylanolytic transcriptional activator regulatory domain-containing protein</fullName>
    </recommendedName>
</protein>